<sequence length="332" mass="38221">MESEIEKSREISKGGLTVEEFRRHYEKSPWLGRWSDKQIPESNDADGLGDGDTNKEKEEKRMKQGDENSGQGEKEQEDSEDKQASGQGDGLWREDVKLVAWYRRIHKLRTFQETEPRFLNFWSSWLTKRPSRPRGESSSQAPHPPQQRKEAESSSEPQSQSQSQSQSSPEDQARVPSEPEPEPELNPFPWRDYCTQKQALHTFLTYVQSEASSCKCVRGPAHVVAKQHLFEFLEWRRRGKRGNPPFGKPKWLNEDEYYREWAKRDALGDREGGKKMQGLVEEGGLGPAGTESMPRHWKLRRVMGKARGDGMGKWKERENEARGTARDGCCEG</sequence>
<feature type="region of interest" description="Disordered" evidence="1">
    <location>
        <begin position="32"/>
        <end position="93"/>
    </location>
</feature>
<reference evidence="2" key="1">
    <citation type="submission" date="2022-07" db="EMBL/GenBank/DDBJ databases">
        <title>Draft genome sequence of Zalerion maritima ATCC 34329, a (micro)plastics degrading marine fungus.</title>
        <authorList>
            <person name="Paco A."/>
            <person name="Goncalves M.F.M."/>
            <person name="Rocha-Santos T.A.P."/>
            <person name="Alves A."/>
        </authorList>
    </citation>
    <scope>NUCLEOTIDE SEQUENCE</scope>
    <source>
        <strain evidence="2">ATCC 34329</strain>
    </source>
</reference>
<evidence type="ECO:0000313" key="3">
    <source>
        <dbReference type="Proteomes" id="UP001201980"/>
    </source>
</evidence>
<evidence type="ECO:0000313" key="2">
    <source>
        <dbReference type="EMBL" id="KAJ2905657.1"/>
    </source>
</evidence>
<dbReference type="AlphaFoldDB" id="A0AAD5RX81"/>
<protein>
    <submittedName>
        <fullName evidence="2">Uncharacterized protein</fullName>
    </submittedName>
</protein>
<dbReference type="Proteomes" id="UP001201980">
    <property type="component" value="Unassembled WGS sequence"/>
</dbReference>
<dbReference type="EMBL" id="JAKWBI020000027">
    <property type="protein sequence ID" value="KAJ2905657.1"/>
    <property type="molecule type" value="Genomic_DNA"/>
</dbReference>
<name>A0AAD5RX81_9PEZI</name>
<feature type="region of interest" description="Disordered" evidence="1">
    <location>
        <begin position="308"/>
        <end position="332"/>
    </location>
</feature>
<gene>
    <name evidence="2" type="ORF">MKZ38_004732</name>
</gene>
<evidence type="ECO:0000256" key="1">
    <source>
        <dbReference type="SAM" id="MobiDB-lite"/>
    </source>
</evidence>
<organism evidence="2 3">
    <name type="scientific">Zalerion maritima</name>
    <dbReference type="NCBI Taxonomy" id="339359"/>
    <lineage>
        <taxon>Eukaryota</taxon>
        <taxon>Fungi</taxon>
        <taxon>Dikarya</taxon>
        <taxon>Ascomycota</taxon>
        <taxon>Pezizomycotina</taxon>
        <taxon>Sordariomycetes</taxon>
        <taxon>Lulworthiomycetidae</taxon>
        <taxon>Lulworthiales</taxon>
        <taxon>Lulworthiaceae</taxon>
        <taxon>Zalerion</taxon>
    </lineage>
</organism>
<comment type="caution">
    <text evidence="2">The sequence shown here is derived from an EMBL/GenBank/DDBJ whole genome shotgun (WGS) entry which is preliminary data.</text>
</comment>
<feature type="compositionally biased region" description="Low complexity" evidence="1">
    <location>
        <begin position="154"/>
        <end position="170"/>
    </location>
</feature>
<feature type="region of interest" description="Disordered" evidence="1">
    <location>
        <begin position="129"/>
        <end position="190"/>
    </location>
</feature>
<feature type="compositionally biased region" description="Basic and acidic residues" evidence="1">
    <location>
        <begin position="52"/>
        <end position="66"/>
    </location>
</feature>
<keyword evidence="3" id="KW-1185">Reference proteome</keyword>
<proteinExistence type="predicted"/>
<accession>A0AAD5RX81</accession>